<protein>
    <recommendedName>
        <fullName evidence="3">Gag-Pol polyprotein</fullName>
    </recommendedName>
</protein>
<organism evidence="1 2">
    <name type="scientific">Tanacetum coccineum</name>
    <dbReference type="NCBI Taxonomy" id="301880"/>
    <lineage>
        <taxon>Eukaryota</taxon>
        <taxon>Viridiplantae</taxon>
        <taxon>Streptophyta</taxon>
        <taxon>Embryophyta</taxon>
        <taxon>Tracheophyta</taxon>
        <taxon>Spermatophyta</taxon>
        <taxon>Magnoliopsida</taxon>
        <taxon>eudicotyledons</taxon>
        <taxon>Gunneridae</taxon>
        <taxon>Pentapetalae</taxon>
        <taxon>asterids</taxon>
        <taxon>campanulids</taxon>
        <taxon>Asterales</taxon>
        <taxon>Asteraceae</taxon>
        <taxon>Asteroideae</taxon>
        <taxon>Anthemideae</taxon>
        <taxon>Anthemidinae</taxon>
        <taxon>Tanacetum</taxon>
    </lineage>
</organism>
<accession>A0ABQ5FQF4</accession>
<evidence type="ECO:0000313" key="2">
    <source>
        <dbReference type="Proteomes" id="UP001151760"/>
    </source>
</evidence>
<sequence length="328" mass="36711">MQQPMPNPKDITDPTTAMNMTLVLMAKAFKLNYSTLTNNNHRISSNPHNRQIVQPGIRMGIMQYRMSGIRIANQNPNGNGNVVASQAGGNAIGNNEAGIQLQAEEFDLMAAATDLDEIEEVNANYILMANLQKPSTSGTQTDKALVYDSNGSTEYTELLEPIPEPHQVQHNDSNVISEVSSVEQDGGTVDQNPATVEETHAYFELLYNNLGIEVENVNSEKSTVSSLLEEKKKLNSEFKIREDELFDKQIQLENKIKELDNILVKMGQSIQTMHMLSPKPDSFYHTEQKMALGYQNQQKQQSFYNGKVLLKKHDPLAMHDSEETLQLA</sequence>
<evidence type="ECO:0000313" key="1">
    <source>
        <dbReference type="EMBL" id="GJT64902.1"/>
    </source>
</evidence>
<reference evidence="1" key="2">
    <citation type="submission" date="2022-01" db="EMBL/GenBank/DDBJ databases">
        <authorList>
            <person name="Yamashiro T."/>
            <person name="Shiraishi A."/>
            <person name="Satake H."/>
            <person name="Nakayama K."/>
        </authorList>
    </citation>
    <scope>NUCLEOTIDE SEQUENCE</scope>
</reference>
<comment type="caution">
    <text evidence="1">The sequence shown here is derived from an EMBL/GenBank/DDBJ whole genome shotgun (WGS) entry which is preliminary data.</text>
</comment>
<name>A0ABQ5FQF4_9ASTR</name>
<gene>
    <name evidence="1" type="ORF">Tco_1016382</name>
</gene>
<reference evidence="1" key="1">
    <citation type="journal article" date="2022" name="Int. J. Mol. Sci.">
        <title>Draft Genome of Tanacetum Coccineum: Genomic Comparison of Closely Related Tanacetum-Family Plants.</title>
        <authorList>
            <person name="Yamashiro T."/>
            <person name="Shiraishi A."/>
            <person name="Nakayama K."/>
            <person name="Satake H."/>
        </authorList>
    </citation>
    <scope>NUCLEOTIDE SEQUENCE</scope>
</reference>
<evidence type="ECO:0008006" key="3">
    <source>
        <dbReference type="Google" id="ProtNLM"/>
    </source>
</evidence>
<dbReference type="EMBL" id="BQNB010017586">
    <property type="protein sequence ID" value="GJT64902.1"/>
    <property type="molecule type" value="Genomic_DNA"/>
</dbReference>
<keyword evidence="2" id="KW-1185">Reference proteome</keyword>
<proteinExistence type="predicted"/>
<dbReference type="Proteomes" id="UP001151760">
    <property type="component" value="Unassembled WGS sequence"/>
</dbReference>